<name>A0A250X4F7_9CHLO</name>
<dbReference type="PRINTS" id="PR00625">
    <property type="entry name" value="JDOMAIN"/>
</dbReference>
<dbReference type="SUPFAM" id="SSF46565">
    <property type="entry name" value="Chaperone J-domain"/>
    <property type="match status" value="1"/>
</dbReference>
<dbReference type="STRING" id="1157962.A0A250X4F7"/>
<evidence type="ECO:0000256" key="1">
    <source>
        <dbReference type="SAM" id="MobiDB-lite"/>
    </source>
</evidence>
<dbReference type="InterPro" id="IPR001623">
    <property type="entry name" value="DnaJ_domain"/>
</dbReference>
<dbReference type="InterPro" id="IPR036869">
    <property type="entry name" value="J_dom_sf"/>
</dbReference>
<organism evidence="3 4">
    <name type="scientific">Chlamydomonas eustigma</name>
    <dbReference type="NCBI Taxonomy" id="1157962"/>
    <lineage>
        <taxon>Eukaryota</taxon>
        <taxon>Viridiplantae</taxon>
        <taxon>Chlorophyta</taxon>
        <taxon>core chlorophytes</taxon>
        <taxon>Chlorophyceae</taxon>
        <taxon>CS clade</taxon>
        <taxon>Chlamydomonadales</taxon>
        <taxon>Chlamydomonadaceae</taxon>
        <taxon>Chlamydomonas</taxon>
    </lineage>
</organism>
<dbReference type="Pfam" id="PF00226">
    <property type="entry name" value="DnaJ"/>
    <property type="match status" value="1"/>
</dbReference>
<dbReference type="Proteomes" id="UP000232323">
    <property type="component" value="Unassembled WGS sequence"/>
</dbReference>
<feature type="domain" description="J" evidence="2">
    <location>
        <begin position="7"/>
        <end position="87"/>
    </location>
</feature>
<keyword evidence="4" id="KW-1185">Reference proteome</keyword>
<evidence type="ECO:0000313" key="3">
    <source>
        <dbReference type="EMBL" id="GAX77955.1"/>
    </source>
</evidence>
<dbReference type="GO" id="GO:0044183">
    <property type="term" value="F:protein folding chaperone"/>
    <property type="evidence" value="ECO:0007669"/>
    <property type="project" value="TreeGrafter"/>
</dbReference>
<proteinExistence type="predicted"/>
<feature type="compositionally biased region" description="Basic and acidic residues" evidence="1">
    <location>
        <begin position="208"/>
        <end position="222"/>
    </location>
</feature>
<dbReference type="PANTHER" id="PTHR43948">
    <property type="entry name" value="DNAJ HOMOLOG SUBFAMILY B"/>
    <property type="match status" value="1"/>
</dbReference>
<dbReference type="PANTHER" id="PTHR43948:SF10">
    <property type="entry name" value="MRJ, ISOFORM E"/>
    <property type="match status" value="1"/>
</dbReference>
<protein>
    <recommendedName>
        <fullName evidence="2">J domain-containing protein</fullName>
    </recommendedName>
</protein>
<reference evidence="3 4" key="1">
    <citation type="submission" date="2017-08" db="EMBL/GenBank/DDBJ databases">
        <title>Acidophilic green algal genome provides insights into adaptation to an acidic environment.</title>
        <authorList>
            <person name="Hirooka S."/>
            <person name="Hirose Y."/>
            <person name="Kanesaki Y."/>
            <person name="Higuchi S."/>
            <person name="Fujiwara T."/>
            <person name="Onuma R."/>
            <person name="Era A."/>
            <person name="Ohbayashi R."/>
            <person name="Uzuka A."/>
            <person name="Nozaki H."/>
            <person name="Yoshikawa H."/>
            <person name="Miyagishima S.Y."/>
        </authorList>
    </citation>
    <scope>NUCLEOTIDE SEQUENCE [LARGE SCALE GENOMIC DNA]</scope>
    <source>
        <strain evidence="3 4">NIES-2499</strain>
    </source>
</reference>
<evidence type="ECO:0000313" key="4">
    <source>
        <dbReference type="Proteomes" id="UP000232323"/>
    </source>
</evidence>
<dbReference type="CDD" id="cd06257">
    <property type="entry name" value="DnaJ"/>
    <property type="match status" value="1"/>
</dbReference>
<dbReference type="GO" id="GO:0051082">
    <property type="term" value="F:unfolded protein binding"/>
    <property type="evidence" value="ECO:0007669"/>
    <property type="project" value="TreeGrafter"/>
</dbReference>
<dbReference type="OrthoDB" id="552049at2759"/>
<gene>
    <name evidence="3" type="ORF">CEUSTIGMA_g5397.t1</name>
</gene>
<dbReference type="GO" id="GO:0051087">
    <property type="term" value="F:protein-folding chaperone binding"/>
    <property type="evidence" value="ECO:0007669"/>
    <property type="project" value="TreeGrafter"/>
</dbReference>
<evidence type="ECO:0000259" key="2">
    <source>
        <dbReference type="PROSITE" id="PS50076"/>
    </source>
</evidence>
<dbReference type="GO" id="GO:0005737">
    <property type="term" value="C:cytoplasm"/>
    <property type="evidence" value="ECO:0007669"/>
    <property type="project" value="TreeGrafter"/>
</dbReference>
<feature type="region of interest" description="Disordered" evidence="1">
    <location>
        <begin position="208"/>
        <end position="254"/>
    </location>
</feature>
<dbReference type="EMBL" id="BEGY01000028">
    <property type="protein sequence ID" value="GAX77955.1"/>
    <property type="molecule type" value="Genomic_DNA"/>
</dbReference>
<dbReference type="PROSITE" id="PS50076">
    <property type="entry name" value="DNAJ_2"/>
    <property type="match status" value="1"/>
</dbReference>
<dbReference type="Gene3D" id="1.10.287.110">
    <property type="entry name" value="DnaJ domain"/>
    <property type="match status" value="1"/>
</dbReference>
<comment type="caution">
    <text evidence="3">The sequence shown here is derived from an EMBL/GenBank/DDBJ whole genome shotgun (WGS) entry which is preliminary data.</text>
</comment>
<sequence>MVLSRKSALKILGLPEYASPYDIRKAFKLLALNYHPDKVSRYENSHNEGGLALQDKTFQQIAEAYYVLSNWRDDGQIENSSMMDSAGEDGLCEVLAAEFYEEAFAQSASAFDMMYIQERLRGQLSSSWASCDTEAGSEDHMWRKIHRAVKQRRERQREGLGSSEGALPALGPYLGTRHQKWGLIADFMLDLVKLEDEAFVRVDRAGHELSGHERQSETRQGPDDANEDDMVSTASCTTDMKESESAGRKSCGGSSKVLNTASEEAMKCTSKNVLPLRRTTWKFYLTWARRIVVIKAVLALLWS</sequence>
<accession>A0A250X4F7</accession>
<dbReference type="AlphaFoldDB" id="A0A250X4F7"/>
<dbReference type="SMART" id="SM00271">
    <property type="entry name" value="DnaJ"/>
    <property type="match status" value="1"/>
</dbReference>